<gene>
    <name evidence="4" type="ORF">ENL48_03730</name>
    <name evidence="3" type="ORF">ENT89_07330</name>
    <name evidence="2" type="ORF">ENX77_05180</name>
</gene>
<dbReference type="PROSITE" id="PS50880">
    <property type="entry name" value="TOPRIM"/>
    <property type="match status" value="1"/>
</dbReference>
<sequence>MISLEEYRILLKAIEDLRIKCEEGSVIIVEGREDKIALENLGVKGEIIEISKIPNSVLVDRLGCREAVILTDWDYRGERISEQLERIIEFKDVSIRMRIRSVVRKYIRSVEELPRFIEKIENVYGHRLL</sequence>
<evidence type="ECO:0000313" key="2">
    <source>
        <dbReference type="EMBL" id="HGE66495.1"/>
    </source>
</evidence>
<evidence type="ECO:0000313" key="3">
    <source>
        <dbReference type="EMBL" id="HGU59928.1"/>
    </source>
</evidence>
<feature type="domain" description="Toprim" evidence="1">
    <location>
        <begin position="24"/>
        <end position="103"/>
    </location>
</feature>
<evidence type="ECO:0000313" key="4">
    <source>
        <dbReference type="EMBL" id="HHF48295.1"/>
    </source>
</evidence>
<dbReference type="EMBL" id="DTAK01000061">
    <property type="protein sequence ID" value="HGU59928.1"/>
    <property type="molecule type" value="Genomic_DNA"/>
</dbReference>
<dbReference type="PANTHER" id="PTHR39964">
    <property type="entry name" value="UPF0292 PROTEIN TK1411"/>
    <property type="match status" value="1"/>
</dbReference>
<reference evidence="2" key="1">
    <citation type="journal article" date="2020" name="mSystems">
        <title>Genome- and Community-Level Interaction Insights into Carbon Utilization and Element Cycling Functions of Hydrothermarchaeota in Hydrothermal Sediment.</title>
        <authorList>
            <person name="Zhou Z."/>
            <person name="Liu Y."/>
            <person name="Xu W."/>
            <person name="Pan J."/>
            <person name="Luo Z.H."/>
            <person name="Li M."/>
        </authorList>
    </citation>
    <scope>NUCLEOTIDE SEQUENCE [LARGE SCALE GENOMIC DNA]</scope>
    <source>
        <strain evidence="4">SpSt-10</strain>
        <strain evidence="3">SpSt-62</strain>
        <strain evidence="2">SpSt-97</strain>
    </source>
</reference>
<protein>
    <submittedName>
        <fullName evidence="2">Toprim domain-containing protein</fullName>
    </submittedName>
</protein>
<proteinExistence type="predicted"/>
<comment type="caution">
    <text evidence="2">The sequence shown here is derived from an EMBL/GenBank/DDBJ whole genome shotgun (WGS) entry which is preliminary data.</text>
</comment>
<dbReference type="AlphaFoldDB" id="A0A7C3UHZ9"/>
<organism evidence="2">
    <name type="scientific">Geoglobus ahangari</name>
    <dbReference type="NCBI Taxonomy" id="113653"/>
    <lineage>
        <taxon>Archaea</taxon>
        <taxon>Methanobacteriati</taxon>
        <taxon>Methanobacteriota</taxon>
        <taxon>Archaeoglobi</taxon>
        <taxon>Archaeoglobales</taxon>
        <taxon>Archaeoglobaceae</taxon>
        <taxon>Geoglobus</taxon>
    </lineage>
</organism>
<dbReference type="PANTHER" id="PTHR39964:SF2">
    <property type="entry name" value="UPF0292 PROTEIN MJ1624"/>
    <property type="match status" value="1"/>
</dbReference>
<dbReference type="Gene3D" id="3.40.1360.10">
    <property type="match status" value="1"/>
</dbReference>
<dbReference type="SUPFAM" id="SSF110455">
    <property type="entry name" value="Toprim domain"/>
    <property type="match status" value="1"/>
</dbReference>
<dbReference type="EMBL" id="DTPI01000030">
    <property type="protein sequence ID" value="HGE66495.1"/>
    <property type="molecule type" value="Genomic_DNA"/>
</dbReference>
<name>A0A7C3UHZ9_9EURY</name>
<accession>A0A7C3UHZ9</accession>
<evidence type="ECO:0000259" key="1">
    <source>
        <dbReference type="PROSITE" id="PS50880"/>
    </source>
</evidence>
<dbReference type="EMBL" id="DRUC01000057">
    <property type="protein sequence ID" value="HHF48295.1"/>
    <property type="molecule type" value="Genomic_DNA"/>
</dbReference>
<dbReference type="InterPro" id="IPR006171">
    <property type="entry name" value="TOPRIM_dom"/>
</dbReference>